<organism evidence="2 3">
    <name type="scientific">Microcystis panniformis Mp_MB_F_20051200_S9</name>
    <dbReference type="NCBI Taxonomy" id="2486223"/>
    <lineage>
        <taxon>Bacteria</taxon>
        <taxon>Bacillati</taxon>
        <taxon>Cyanobacteriota</taxon>
        <taxon>Cyanophyceae</taxon>
        <taxon>Oscillatoriophycideae</taxon>
        <taxon>Chroococcales</taxon>
        <taxon>Microcystaceae</taxon>
        <taxon>Microcystis</taxon>
    </lineage>
</organism>
<evidence type="ECO:0000313" key="3">
    <source>
        <dbReference type="Proteomes" id="UP000317165"/>
    </source>
</evidence>
<comment type="caution">
    <text evidence="2">The sequence shown here is derived from an EMBL/GenBank/DDBJ whole genome shotgun (WGS) entry which is preliminary data.</text>
</comment>
<dbReference type="CDD" id="cd16376">
    <property type="entry name" value="Avd_like"/>
    <property type="match status" value="1"/>
</dbReference>
<protein>
    <submittedName>
        <fullName evidence="2">Diversity-generating retroelement protein Avd</fullName>
    </submittedName>
</protein>
<reference evidence="2 3" key="1">
    <citation type="submission" date="2019-01" db="EMBL/GenBank/DDBJ databases">
        <title>Coherence of Microcystis species and biogeography revealed through population genomics.</title>
        <authorList>
            <person name="Perez-Carrascal O.M."/>
            <person name="Terrat Y."/>
            <person name="Giani A."/>
            <person name="Fortin N."/>
            <person name="Tromas N."/>
            <person name="Shapiro B.J."/>
        </authorList>
    </citation>
    <scope>NUCLEOTIDE SEQUENCE [LARGE SCALE GENOMIC DNA]</scope>
    <source>
        <strain evidence="2">Mp_MB_F_20051200_S9</strain>
    </source>
</reference>
<dbReference type="Proteomes" id="UP000317165">
    <property type="component" value="Unassembled WGS sequence"/>
</dbReference>
<dbReference type="Pfam" id="PF22296">
    <property type="entry name" value="bAvd"/>
    <property type="match status" value="1"/>
</dbReference>
<name>A0A552Q686_9CHRO</name>
<dbReference type="EMBL" id="SFAC01000067">
    <property type="protein sequence ID" value="TRV64735.1"/>
    <property type="molecule type" value="Genomic_DNA"/>
</dbReference>
<gene>
    <name evidence="2" type="primary">avd</name>
    <name evidence="2" type="ORF">EWV53_05830</name>
</gene>
<dbReference type="AlphaFoldDB" id="A0A552Q686"/>
<sequence length="128" mass="15054">MNHNEKELSVIQKTYDLILWLNPILSRLPRNYRFTLGERIANNLYQLLEGLIEAKYSQEKEEILRSLNPKLSVLYYQIRLMVDLNIMSDKRYENLSRYLVEIGNELGGWLKSQTKIPPVNLTGTKNGR</sequence>
<dbReference type="NCBIfam" id="NF033474">
    <property type="entry name" value="DivGenRetAVD"/>
    <property type="match status" value="1"/>
</dbReference>
<evidence type="ECO:0000313" key="2">
    <source>
        <dbReference type="EMBL" id="TRV64735.1"/>
    </source>
</evidence>
<dbReference type="Gene3D" id="1.20.1440.60">
    <property type="entry name" value="23S rRNA-intervening sequence"/>
    <property type="match status" value="1"/>
</dbReference>
<evidence type="ECO:0000259" key="1">
    <source>
        <dbReference type="Pfam" id="PF22296"/>
    </source>
</evidence>
<dbReference type="SUPFAM" id="SSF158446">
    <property type="entry name" value="IVS-encoded protein-like"/>
    <property type="match status" value="1"/>
</dbReference>
<proteinExistence type="predicted"/>
<dbReference type="InterPro" id="IPR036583">
    <property type="entry name" value="23S_rRNA_IVS_sf"/>
</dbReference>
<accession>A0A552Q686</accession>
<dbReference type="InterPro" id="IPR055360">
    <property type="entry name" value="bAvd"/>
</dbReference>
<feature type="domain" description="bAvd-like" evidence="1">
    <location>
        <begin position="11"/>
        <end position="112"/>
    </location>
</feature>